<dbReference type="InterPro" id="IPR001245">
    <property type="entry name" value="Ser-Thr/Tyr_kinase_cat_dom"/>
</dbReference>
<evidence type="ECO:0000256" key="2">
    <source>
        <dbReference type="ARBA" id="ARBA00022553"/>
    </source>
</evidence>
<dbReference type="PROSITE" id="PS50002">
    <property type="entry name" value="SH3"/>
    <property type="match status" value="1"/>
</dbReference>
<feature type="compositionally biased region" description="Polar residues" evidence="14">
    <location>
        <begin position="676"/>
        <end position="689"/>
    </location>
</feature>
<dbReference type="InterPro" id="IPR035837">
    <property type="entry name" value="ABL_SH2"/>
</dbReference>
<dbReference type="InterPro" id="IPR036860">
    <property type="entry name" value="SH2_dom_sf"/>
</dbReference>
<keyword evidence="19" id="KW-1185">Reference proteome</keyword>
<gene>
    <name evidence="18" type="ORF">BOX15_Mlig005604g2</name>
</gene>
<dbReference type="Pfam" id="PF07714">
    <property type="entry name" value="PK_Tyr_Ser-Thr"/>
    <property type="match status" value="1"/>
</dbReference>
<proteinExistence type="inferred from homology"/>
<dbReference type="InterPro" id="IPR000980">
    <property type="entry name" value="SH2"/>
</dbReference>
<dbReference type="Gene3D" id="3.30.505.10">
    <property type="entry name" value="SH2 domain"/>
    <property type="match status" value="1"/>
</dbReference>
<protein>
    <recommendedName>
        <fullName evidence="13">Tyrosine-protein kinase</fullName>
        <ecNumber evidence="13">2.7.10.2</ecNumber>
    </recommendedName>
</protein>
<dbReference type="PROSITE" id="PS00107">
    <property type="entry name" value="PROTEIN_KINASE_ATP"/>
    <property type="match status" value="1"/>
</dbReference>
<dbReference type="Proteomes" id="UP000215902">
    <property type="component" value="Unassembled WGS sequence"/>
</dbReference>
<keyword evidence="4 12" id="KW-0547">Nucleotide-binding</keyword>
<dbReference type="InterPro" id="IPR020635">
    <property type="entry name" value="Tyr_kinase_cat_dom"/>
</dbReference>
<dbReference type="InterPro" id="IPR050198">
    <property type="entry name" value="Non-receptor_tyrosine_kinases"/>
</dbReference>
<evidence type="ECO:0000259" key="17">
    <source>
        <dbReference type="PROSITE" id="PS50011"/>
    </source>
</evidence>
<feature type="compositionally biased region" description="Pro residues" evidence="14">
    <location>
        <begin position="601"/>
        <end position="613"/>
    </location>
</feature>
<evidence type="ECO:0000256" key="3">
    <source>
        <dbReference type="ARBA" id="ARBA00022679"/>
    </source>
</evidence>
<evidence type="ECO:0000256" key="12">
    <source>
        <dbReference type="PROSITE-ProRule" id="PRU10141"/>
    </source>
</evidence>
<evidence type="ECO:0000259" key="16">
    <source>
        <dbReference type="PROSITE" id="PS50002"/>
    </source>
</evidence>
<evidence type="ECO:0000256" key="8">
    <source>
        <dbReference type="ARBA" id="ARBA00023137"/>
    </source>
</evidence>
<dbReference type="Pfam" id="PF00017">
    <property type="entry name" value="SH2"/>
    <property type="match status" value="1"/>
</dbReference>
<evidence type="ECO:0000256" key="10">
    <source>
        <dbReference type="PROSITE-ProRule" id="PRU00191"/>
    </source>
</evidence>
<keyword evidence="7 10" id="KW-0727">SH2 domain</keyword>
<evidence type="ECO:0000256" key="9">
    <source>
        <dbReference type="ARBA" id="ARBA00051245"/>
    </source>
</evidence>
<evidence type="ECO:0000256" key="4">
    <source>
        <dbReference type="ARBA" id="ARBA00022741"/>
    </source>
</evidence>
<dbReference type="Gene3D" id="3.30.200.20">
    <property type="entry name" value="Phosphorylase Kinase, domain 1"/>
    <property type="match status" value="1"/>
</dbReference>
<feature type="domain" description="SH2" evidence="15">
    <location>
        <begin position="160"/>
        <end position="250"/>
    </location>
</feature>
<feature type="compositionally biased region" description="Polar residues" evidence="14">
    <location>
        <begin position="23"/>
        <end position="70"/>
    </location>
</feature>
<dbReference type="InterPro" id="IPR008266">
    <property type="entry name" value="Tyr_kinase_AS"/>
</dbReference>
<reference evidence="18 19" key="1">
    <citation type="submission" date="2017-06" db="EMBL/GenBank/DDBJ databases">
        <title>A platform for efficient transgenesis in Macrostomum lignano, a flatworm model organism for stem cell research.</title>
        <authorList>
            <person name="Berezikov E."/>
        </authorList>
    </citation>
    <scope>NUCLEOTIDE SEQUENCE [LARGE SCALE GENOMIC DNA]</scope>
    <source>
        <strain evidence="18">DV1</strain>
        <tissue evidence="18">Whole organism</tissue>
    </source>
</reference>
<dbReference type="SMART" id="SM00252">
    <property type="entry name" value="SH2"/>
    <property type="match status" value="1"/>
</dbReference>
<evidence type="ECO:0000256" key="13">
    <source>
        <dbReference type="RuleBase" id="RU362096"/>
    </source>
</evidence>
<dbReference type="SUPFAM" id="SSF56112">
    <property type="entry name" value="Protein kinase-like (PK-like)"/>
    <property type="match status" value="1"/>
</dbReference>
<dbReference type="PRINTS" id="PR00401">
    <property type="entry name" value="SH2DOMAIN"/>
</dbReference>
<dbReference type="EC" id="2.7.10.2" evidence="13"/>
<evidence type="ECO:0000256" key="1">
    <source>
        <dbReference type="ARBA" id="ARBA00022443"/>
    </source>
</evidence>
<dbReference type="GO" id="GO:0005524">
    <property type="term" value="F:ATP binding"/>
    <property type="evidence" value="ECO:0007669"/>
    <property type="project" value="UniProtKB-UniRule"/>
</dbReference>
<dbReference type="PROSITE" id="PS00109">
    <property type="entry name" value="PROTEIN_KINASE_TYR"/>
    <property type="match status" value="1"/>
</dbReference>
<comment type="similarity">
    <text evidence="13">Belongs to the protein kinase superfamily. Tyr protein kinase family.</text>
</comment>
<keyword evidence="3 13" id="KW-0808">Transferase</keyword>
<keyword evidence="1 11" id="KW-0728">SH3 domain</keyword>
<dbReference type="FunFam" id="3.30.200.20:FF:000053">
    <property type="entry name" value="Tyrosine-protein kinase"/>
    <property type="match status" value="1"/>
</dbReference>
<evidence type="ECO:0000256" key="7">
    <source>
        <dbReference type="ARBA" id="ARBA00022999"/>
    </source>
</evidence>
<dbReference type="FunFam" id="1.10.510.10:FF:000554">
    <property type="entry name" value="Predicted protein"/>
    <property type="match status" value="1"/>
</dbReference>
<organism evidence="18 19">
    <name type="scientific">Macrostomum lignano</name>
    <dbReference type="NCBI Taxonomy" id="282301"/>
    <lineage>
        <taxon>Eukaryota</taxon>
        <taxon>Metazoa</taxon>
        <taxon>Spiralia</taxon>
        <taxon>Lophotrochozoa</taxon>
        <taxon>Platyhelminthes</taxon>
        <taxon>Rhabditophora</taxon>
        <taxon>Macrostomorpha</taxon>
        <taxon>Macrostomida</taxon>
        <taxon>Macrostomidae</taxon>
        <taxon>Macrostomum</taxon>
    </lineage>
</organism>
<evidence type="ECO:0000313" key="18">
    <source>
        <dbReference type="EMBL" id="PAA59347.1"/>
    </source>
</evidence>
<dbReference type="InterPro" id="IPR000719">
    <property type="entry name" value="Prot_kinase_dom"/>
</dbReference>
<feature type="domain" description="Protein kinase" evidence="17">
    <location>
        <begin position="274"/>
        <end position="527"/>
    </location>
</feature>
<evidence type="ECO:0000256" key="14">
    <source>
        <dbReference type="SAM" id="MobiDB-lite"/>
    </source>
</evidence>
<dbReference type="SUPFAM" id="SSF55550">
    <property type="entry name" value="SH2 domain"/>
    <property type="match status" value="1"/>
</dbReference>
<sequence>MGAQSTKPEKLDRKNAAQNAFTNYASGQSFSDISQGSSFLRSNSINEDGSSGQRPPTWQSFLGSEPQPTGRNLPLQQQQQQQQQQQLQQQQQQQSLVVAVLDFVATHEGQLSIRRGQQLRLTALGGPGDWSEVESPVSRRRGWVPTNYVVQLSNLHLFTWYHGQVSRRTAEYLLSSGINGSFLVRDSESQPGQLSVSVRCNGRVFHYRINRNSEGGYFVTAEHAFPSLCQLVQHHAVQADGIVCLLLYPAPKRWRANALQPGSEDTWEVERTELVMQQKLGAGQYGDVYQAVWKRCGNLTVAVKTVKEDMSTKVNDFLAEAHIMKHLRHPNLLQILGVCSREPPCYIIAEFMPHGSLLDFLRSQRSQLAPYALLYMATQIAGGMSYMESESYVHRDLAARNCLVGQDCIVKVADFGLTRRLQGASPYVAKRGAKFPIKWTAPEGLAYNQFTSRSDVWSFGVLLWEIATFGCSPYPRVELTDVYRLLESGHRMQRPADCPDSVYQLMLACWQWQPEQRPAFAELHTRLKAICDSAGAEPDDSAVRQQQYQQQSQVQVVHANGGGVLGAASSVDCEFFPPPPPPVQQPQQQLQLRHPSGILATPPPASSPLPPPSGRSKPRLGTASSSSSSSAPQPPRRAPIGPSGSRGGAASPEGSSESNTSSRESLCGHRPAGSAPNATHSSNGGSNCANRPVGGSNGRGRALAASVGTPTAAAAVSTAASVDPNLLVVRLPPPAGRGATCGN</sequence>
<name>A0A267EEM8_9PLAT</name>
<dbReference type="OrthoDB" id="98077at2759"/>
<keyword evidence="6 12" id="KW-0067">ATP-binding</keyword>
<evidence type="ECO:0000256" key="11">
    <source>
        <dbReference type="PROSITE-ProRule" id="PRU00192"/>
    </source>
</evidence>
<dbReference type="InterPro" id="IPR036028">
    <property type="entry name" value="SH3-like_dom_sf"/>
</dbReference>
<dbReference type="GO" id="GO:0004715">
    <property type="term" value="F:non-membrane spanning protein tyrosine kinase activity"/>
    <property type="evidence" value="ECO:0007669"/>
    <property type="project" value="UniProtKB-EC"/>
</dbReference>
<evidence type="ECO:0000256" key="5">
    <source>
        <dbReference type="ARBA" id="ARBA00022777"/>
    </source>
</evidence>
<dbReference type="SMART" id="SM00219">
    <property type="entry name" value="TyrKc"/>
    <property type="match status" value="1"/>
</dbReference>
<feature type="compositionally biased region" description="Low complexity" evidence="14">
    <location>
        <begin position="638"/>
        <end position="665"/>
    </location>
</feature>
<feature type="region of interest" description="Disordered" evidence="14">
    <location>
        <begin position="571"/>
        <end position="590"/>
    </location>
</feature>
<dbReference type="InterPro" id="IPR001452">
    <property type="entry name" value="SH3_domain"/>
</dbReference>
<dbReference type="CDD" id="cd09935">
    <property type="entry name" value="SH2_ABL"/>
    <property type="match status" value="1"/>
</dbReference>
<feature type="binding site" evidence="12">
    <location>
        <position position="304"/>
    </location>
    <ligand>
        <name>ATP</name>
        <dbReference type="ChEBI" id="CHEBI:30616"/>
    </ligand>
</feature>
<dbReference type="EMBL" id="NIVC01002274">
    <property type="protein sequence ID" value="PAA59347.1"/>
    <property type="molecule type" value="Genomic_DNA"/>
</dbReference>
<comment type="caution">
    <text evidence="18">The sequence shown here is derived from an EMBL/GenBank/DDBJ whole genome shotgun (WGS) entry which is preliminary data.</text>
</comment>
<keyword evidence="5 13" id="KW-0418">Kinase</keyword>
<feature type="domain" description="SH3" evidence="16">
    <location>
        <begin position="92"/>
        <end position="154"/>
    </location>
</feature>
<evidence type="ECO:0000313" key="19">
    <source>
        <dbReference type="Proteomes" id="UP000215902"/>
    </source>
</evidence>
<dbReference type="PRINTS" id="PR00109">
    <property type="entry name" value="TYRKINASE"/>
</dbReference>
<dbReference type="Pfam" id="PF07653">
    <property type="entry name" value="SH3_2"/>
    <property type="match status" value="1"/>
</dbReference>
<dbReference type="SMART" id="SM00326">
    <property type="entry name" value="SH3"/>
    <property type="match status" value="1"/>
</dbReference>
<dbReference type="STRING" id="282301.A0A267EEM8"/>
<dbReference type="PROSITE" id="PS50001">
    <property type="entry name" value="SH2"/>
    <property type="match status" value="1"/>
</dbReference>
<keyword evidence="8 13" id="KW-0829">Tyrosine-protein kinase</keyword>
<dbReference type="Gene3D" id="2.30.30.40">
    <property type="entry name" value="SH3 Domains"/>
    <property type="match status" value="1"/>
</dbReference>
<keyword evidence="2" id="KW-0597">Phosphoprotein</keyword>
<dbReference type="InterPro" id="IPR011009">
    <property type="entry name" value="Kinase-like_dom_sf"/>
</dbReference>
<feature type="region of interest" description="Disordered" evidence="14">
    <location>
        <begin position="23"/>
        <end position="81"/>
    </location>
</feature>
<dbReference type="InterPro" id="IPR017441">
    <property type="entry name" value="Protein_kinase_ATP_BS"/>
</dbReference>
<comment type="catalytic activity">
    <reaction evidence="9 13">
        <text>L-tyrosyl-[protein] + ATP = O-phospho-L-tyrosyl-[protein] + ADP + H(+)</text>
        <dbReference type="Rhea" id="RHEA:10596"/>
        <dbReference type="Rhea" id="RHEA-COMP:10136"/>
        <dbReference type="Rhea" id="RHEA-COMP:20101"/>
        <dbReference type="ChEBI" id="CHEBI:15378"/>
        <dbReference type="ChEBI" id="CHEBI:30616"/>
        <dbReference type="ChEBI" id="CHEBI:46858"/>
        <dbReference type="ChEBI" id="CHEBI:61978"/>
        <dbReference type="ChEBI" id="CHEBI:456216"/>
        <dbReference type="EC" id="2.7.10.2"/>
    </reaction>
</comment>
<dbReference type="PANTHER" id="PTHR24418">
    <property type="entry name" value="TYROSINE-PROTEIN KINASE"/>
    <property type="match status" value="1"/>
</dbReference>
<accession>A0A267EEM8</accession>
<dbReference type="Gene3D" id="1.10.510.10">
    <property type="entry name" value="Transferase(Phosphotransferase) domain 1"/>
    <property type="match status" value="1"/>
</dbReference>
<feature type="region of interest" description="Disordered" evidence="14">
    <location>
        <begin position="596"/>
        <end position="710"/>
    </location>
</feature>
<dbReference type="SUPFAM" id="SSF50044">
    <property type="entry name" value="SH3-domain"/>
    <property type="match status" value="1"/>
</dbReference>
<evidence type="ECO:0000259" key="15">
    <source>
        <dbReference type="PROSITE" id="PS50001"/>
    </source>
</evidence>
<dbReference type="AlphaFoldDB" id="A0A267EEM8"/>
<dbReference type="PROSITE" id="PS50011">
    <property type="entry name" value="PROTEIN_KINASE_DOM"/>
    <property type="match status" value="1"/>
</dbReference>
<evidence type="ECO:0000256" key="6">
    <source>
        <dbReference type="ARBA" id="ARBA00022840"/>
    </source>
</evidence>